<feature type="transmembrane region" description="Helical" evidence="7">
    <location>
        <begin position="77"/>
        <end position="95"/>
    </location>
</feature>
<evidence type="ECO:0000256" key="2">
    <source>
        <dbReference type="ARBA" id="ARBA00004394"/>
    </source>
</evidence>
<dbReference type="GeneID" id="30181233"/>
<gene>
    <name evidence="8" type="ORF">PICMEDRAFT_73667</name>
</gene>
<dbReference type="RefSeq" id="XP_019015968.1">
    <property type="nucleotide sequence ID" value="XM_019164546.1"/>
</dbReference>
<keyword evidence="6 7" id="KW-0472">Membrane</keyword>
<feature type="transmembrane region" description="Helical" evidence="7">
    <location>
        <begin position="7"/>
        <end position="29"/>
    </location>
</feature>
<dbReference type="GO" id="GO:0000139">
    <property type="term" value="C:Golgi membrane"/>
    <property type="evidence" value="ECO:0007669"/>
    <property type="project" value="UniProtKB-SubCell"/>
</dbReference>
<evidence type="ECO:0000256" key="4">
    <source>
        <dbReference type="ARBA" id="ARBA00022989"/>
    </source>
</evidence>
<feature type="transmembrane region" description="Helical" evidence="7">
    <location>
        <begin position="246"/>
        <end position="264"/>
    </location>
</feature>
<dbReference type="InterPro" id="IPR045891">
    <property type="entry name" value="ZIP9"/>
</dbReference>
<evidence type="ECO:0000256" key="3">
    <source>
        <dbReference type="ARBA" id="ARBA00022692"/>
    </source>
</evidence>
<evidence type="ECO:0000256" key="7">
    <source>
        <dbReference type="SAM" id="Phobius"/>
    </source>
</evidence>
<evidence type="ECO:0000313" key="9">
    <source>
        <dbReference type="Proteomes" id="UP000094455"/>
    </source>
</evidence>
<feature type="transmembrane region" description="Helical" evidence="7">
    <location>
        <begin position="209"/>
        <end position="234"/>
    </location>
</feature>
<organism evidence="8 9">
    <name type="scientific">Pichia membranifaciens NRRL Y-2026</name>
    <dbReference type="NCBI Taxonomy" id="763406"/>
    <lineage>
        <taxon>Eukaryota</taxon>
        <taxon>Fungi</taxon>
        <taxon>Dikarya</taxon>
        <taxon>Ascomycota</taxon>
        <taxon>Saccharomycotina</taxon>
        <taxon>Pichiomycetes</taxon>
        <taxon>Pichiales</taxon>
        <taxon>Pichiaceae</taxon>
        <taxon>Pichia</taxon>
    </lineage>
</organism>
<feature type="transmembrane region" description="Helical" evidence="7">
    <location>
        <begin position="285"/>
        <end position="304"/>
    </location>
</feature>
<dbReference type="InterPro" id="IPR003689">
    <property type="entry name" value="ZIP"/>
</dbReference>
<dbReference type="STRING" id="763406.A0A1E3NFC9"/>
<keyword evidence="4 7" id="KW-1133">Transmembrane helix</keyword>
<dbReference type="Proteomes" id="UP000094455">
    <property type="component" value="Unassembled WGS sequence"/>
</dbReference>
<keyword evidence="9" id="KW-1185">Reference proteome</keyword>
<feature type="transmembrane region" description="Helical" evidence="7">
    <location>
        <begin position="178"/>
        <end position="202"/>
    </location>
</feature>
<dbReference type="EMBL" id="KV454005">
    <property type="protein sequence ID" value="ODQ44855.1"/>
    <property type="molecule type" value="Genomic_DNA"/>
</dbReference>
<evidence type="ECO:0000256" key="6">
    <source>
        <dbReference type="ARBA" id="ARBA00023136"/>
    </source>
</evidence>
<dbReference type="Pfam" id="PF02535">
    <property type="entry name" value="Zip"/>
    <property type="match status" value="1"/>
</dbReference>
<evidence type="ECO:0000256" key="5">
    <source>
        <dbReference type="ARBA" id="ARBA00023034"/>
    </source>
</evidence>
<comment type="subcellular location">
    <subcellularLocation>
        <location evidence="1">Endomembrane system</location>
        <topology evidence="1">Multi-pass membrane protein</topology>
    </subcellularLocation>
    <subcellularLocation>
        <location evidence="2">Golgi apparatus membrane</location>
    </subcellularLocation>
</comment>
<reference evidence="8 9" key="1">
    <citation type="journal article" date="2016" name="Proc. Natl. Acad. Sci. U.S.A.">
        <title>Comparative genomics of biotechnologically important yeasts.</title>
        <authorList>
            <person name="Riley R."/>
            <person name="Haridas S."/>
            <person name="Wolfe K.H."/>
            <person name="Lopes M.R."/>
            <person name="Hittinger C.T."/>
            <person name="Goeker M."/>
            <person name="Salamov A.A."/>
            <person name="Wisecaver J.H."/>
            <person name="Long T.M."/>
            <person name="Calvey C.H."/>
            <person name="Aerts A.L."/>
            <person name="Barry K.W."/>
            <person name="Choi C."/>
            <person name="Clum A."/>
            <person name="Coughlan A.Y."/>
            <person name="Deshpande S."/>
            <person name="Douglass A.P."/>
            <person name="Hanson S.J."/>
            <person name="Klenk H.-P."/>
            <person name="LaButti K.M."/>
            <person name="Lapidus A."/>
            <person name="Lindquist E.A."/>
            <person name="Lipzen A.M."/>
            <person name="Meier-Kolthoff J.P."/>
            <person name="Ohm R.A."/>
            <person name="Otillar R.P."/>
            <person name="Pangilinan J.L."/>
            <person name="Peng Y."/>
            <person name="Rokas A."/>
            <person name="Rosa C.A."/>
            <person name="Scheuner C."/>
            <person name="Sibirny A.A."/>
            <person name="Slot J.C."/>
            <person name="Stielow J.B."/>
            <person name="Sun H."/>
            <person name="Kurtzman C.P."/>
            <person name="Blackwell M."/>
            <person name="Grigoriev I.V."/>
            <person name="Jeffries T.W."/>
        </authorList>
    </citation>
    <scope>NUCLEOTIDE SEQUENCE [LARGE SCALE GENOMIC DNA]</scope>
    <source>
        <strain evidence="8 9">NRRL Y-2026</strain>
    </source>
</reference>
<dbReference type="OrthoDB" id="19859at2759"/>
<dbReference type="GO" id="GO:0046873">
    <property type="term" value="F:metal ion transmembrane transporter activity"/>
    <property type="evidence" value="ECO:0007669"/>
    <property type="project" value="InterPro"/>
</dbReference>
<dbReference type="GO" id="GO:0006829">
    <property type="term" value="P:zinc ion transport"/>
    <property type="evidence" value="ECO:0007669"/>
    <property type="project" value="InterPro"/>
</dbReference>
<accession>A0A1E3NFC9</accession>
<name>A0A1E3NFC9_9ASCO</name>
<evidence type="ECO:0000313" key="8">
    <source>
        <dbReference type="EMBL" id="ODQ44855.1"/>
    </source>
</evidence>
<keyword evidence="3 7" id="KW-0812">Transmembrane</keyword>
<keyword evidence="5" id="KW-0333">Golgi apparatus</keyword>
<evidence type="ECO:0008006" key="10">
    <source>
        <dbReference type="Google" id="ProtNLM"/>
    </source>
</evidence>
<evidence type="ECO:0000256" key="1">
    <source>
        <dbReference type="ARBA" id="ARBA00004127"/>
    </source>
</evidence>
<proteinExistence type="predicted"/>
<dbReference type="PANTHER" id="PTHR16133">
    <property type="entry name" value="SOLUTE CARRIER FAMILY 39 ZINC TRANSPORTER , MEMBER 9-RELATED"/>
    <property type="match status" value="1"/>
</dbReference>
<sequence length="306" mass="33395">MAIYFSLLFYSSLMASLSFIAGLPPFWILNKSEQALPYLITLTSGLLLSTCINIVLPEAISHLTEKQLSSPTLGPQILLGFILLYSVDVCSSLFSKYYRTRLLNSITTNADEVGLEYENGNDSSYSSNGCNIIALKAYLFSVISNSTTLGLLLHCLTDGIILTTSLLSEDSNPHDSNAFVIILAIFLHKLPASFSLTSILLNQKLKSSVILFHLLLFSISAPIGAWITLLISQLLNIAGNPSSNTFILLFSAGAFLYVSFHTFISCHSHDAAAKSDDFSGSKTNWNFLITMLGMLIPLVVAFTHDD</sequence>
<dbReference type="PANTHER" id="PTHR16133:SF0">
    <property type="entry name" value="ZINC_IRON REGULATED TRANSPORTER-RELATED PROTEIN 102B, ISOFORM E"/>
    <property type="match status" value="1"/>
</dbReference>
<protein>
    <recommendedName>
        <fullName evidence="10">Zinc/iron permease</fullName>
    </recommendedName>
</protein>
<dbReference type="AlphaFoldDB" id="A0A1E3NFC9"/>